<evidence type="ECO:0000313" key="1">
    <source>
        <dbReference type="EMBL" id="VWP01586.1"/>
    </source>
</evidence>
<sequence length="391" mass="43372">MPSLASVPPEILAEILGWLSPDVGSLKNCSLSCSALLPASQYYLLAVVDFSRLGDMETESFRGCITELQVTPNSEPLASDPGTYINAALRLPRLRTICFNRGTNPFRPAFATAVQQRLNEFTSVTHLVLRGMVYSNIDELRNLICSLASLTHLTLGGLLFRDPNPSAGNYFMRHRKLPEQTDGPRLRYINAATGYNAEATTAILEWLTCTPTRDSIRTIEIPEESRNTIFVVNCFGPSLHHLSIAKLESIASWKMGFISRYTALRSLELSAISSTSWQQLYKMVAEIRSPHFAELVLRYDAVADPDAAIAPNTVETSPVDFTLHVKLPSVERVCFVVVYDPHAARSGGDTAWRGEVKTRVEACFRRLAEGGKLQIEFEHAKVNIQKVRAPS</sequence>
<gene>
    <name evidence="1" type="primary">G4MVC5</name>
</gene>
<proteinExistence type="predicted"/>
<dbReference type="EMBL" id="LR729493">
    <property type="protein sequence ID" value="VWP01586.1"/>
    <property type="molecule type" value="Genomic_DNA"/>
</dbReference>
<protein>
    <submittedName>
        <fullName evidence="1">Ubiquitin-conjugating enzyme E2 2</fullName>
    </submittedName>
</protein>
<name>A0A5K1K600_9APHY</name>
<organism evidence="1">
    <name type="scientific">Ganoderma boninense</name>
    <dbReference type="NCBI Taxonomy" id="34458"/>
    <lineage>
        <taxon>Eukaryota</taxon>
        <taxon>Fungi</taxon>
        <taxon>Dikarya</taxon>
        <taxon>Basidiomycota</taxon>
        <taxon>Agaricomycotina</taxon>
        <taxon>Agaricomycetes</taxon>
        <taxon>Polyporales</taxon>
        <taxon>Polyporaceae</taxon>
        <taxon>Ganoderma</taxon>
    </lineage>
</organism>
<accession>A0A5K1K600</accession>
<dbReference type="AlphaFoldDB" id="A0A5K1K600"/>
<dbReference type="SUPFAM" id="SSF52047">
    <property type="entry name" value="RNI-like"/>
    <property type="match status" value="1"/>
</dbReference>
<reference evidence="1" key="1">
    <citation type="submission" date="2019-10" db="EMBL/GenBank/DDBJ databases">
        <authorList>
            <person name="Nor Muhammad N."/>
        </authorList>
    </citation>
    <scope>NUCLEOTIDE SEQUENCE</scope>
</reference>